<comment type="caution">
    <text evidence="1">The sequence shown here is derived from an EMBL/GenBank/DDBJ whole genome shotgun (WGS) entry which is preliminary data.</text>
</comment>
<evidence type="ECO:0000313" key="1">
    <source>
        <dbReference type="EMBL" id="KAH3857639.1"/>
    </source>
</evidence>
<proteinExistence type="predicted"/>
<evidence type="ECO:0000313" key="2">
    <source>
        <dbReference type="Proteomes" id="UP000828390"/>
    </source>
</evidence>
<dbReference type="AlphaFoldDB" id="A0A9D4R7A3"/>
<reference evidence="1" key="2">
    <citation type="submission" date="2020-11" db="EMBL/GenBank/DDBJ databases">
        <authorList>
            <person name="McCartney M.A."/>
            <person name="Auch B."/>
            <person name="Kono T."/>
            <person name="Mallez S."/>
            <person name="Becker A."/>
            <person name="Gohl D.M."/>
            <person name="Silverstein K.A.T."/>
            <person name="Koren S."/>
            <person name="Bechman K.B."/>
            <person name="Herman A."/>
            <person name="Abrahante J.E."/>
            <person name="Garbe J."/>
        </authorList>
    </citation>
    <scope>NUCLEOTIDE SEQUENCE</scope>
    <source>
        <strain evidence="1">Duluth1</strain>
        <tissue evidence="1">Whole animal</tissue>
    </source>
</reference>
<dbReference type="EMBL" id="JAIWYP010000003">
    <property type="protein sequence ID" value="KAH3857639.1"/>
    <property type="molecule type" value="Genomic_DNA"/>
</dbReference>
<gene>
    <name evidence="1" type="ORF">DPMN_100250</name>
</gene>
<sequence length="104" mass="11398">MPVPSRHQQETFRQSLTVYCIAQTYFATLQTVWESPVAAQTVLAPSQFVLESLHVPIGLGDCLGVSGWCPDSLGIVADCLRVYSWCTDGLVEFLAPSWGLLQVP</sequence>
<dbReference type="Proteomes" id="UP000828390">
    <property type="component" value="Unassembled WGS sequence"/>
</dbReference>
<reference evidence="1" key="1">
    <citation type="journal article" date="2019" name="bioRxiv">
        <title>The Genome of the Zebra Mussel, Dreissena polymorpha: A Resource for Invasive Species Research.</title>
        <authorList>
            <person name="McCartney M.A."/>
            <person name="Auch B."/>
            <person name="Kono T."/>
            <person name="Mallez S."/>
            <person name="Zhang Y."/>
            <person name="Obille A."/>
            <person name="Becker A."/>
            <person name="Abrahante J.E."/>
            <person name="Garbe J."/>
            <person name="Badalamenti J.P."/>
            <person name="Herman A."/>
            <person name="Mangelson H."/>
            <person name="Liachko I."/>
            <person name="Sullivan S."/>
            <person name="Sone E.D."/>
            <person name="Koren S."/>
            <person name="Silverstein K.A.T."/>
            <person name="Beckman K.B."/>
            <person name="Gohl D.M."/>
        </authorList>
    </citation>
    <scope>NUCLEOTIDE SEQUENCE</scope>
    <source>
        <strain evidence="1">Duluth1</strain>
        <tissue evidence="1">Whole animal</tissue>
    </source>
</reference>
<protein>
    <submittedName>
        <fullName evidence="1">Uncharacterized protein</fullName>
    </submittedName>
</protein>
<accession>A0A9D4R7A3</accession>
<keyword evidence="2" id="KW-1185">Reference proteome</keyword>
<organism evidence="1 2">
    <name type="scientific">Dreissena polymorpha</name>
    <name type="common">Zebra mussel</name>
    <name type="synonym">Mytilus polymorpha</name>
    <dbReference type="NCBI Taxonomy" id="45954"/>
    <lineage>
        <taxon>Eukaryota</taxon>
        <taxon>Metazoa</taxon>
        <taxon>Spiralia</taxon>
        <taxon>Lophotrochozoa</taxon>
        <taxon>Mollusca</taxon>
        <taxon>Bivalvia</taxon>
        <taxon>Autobranchia</taxon>
        <taxon>Heteroconchia</taxon>
        <taxon>Euheterodonta</taxon>
        <taxon>Imparidentia</taxon>
        <taxon>Neoheterodontei</taxon>
        <taxon>Myida</taxon>
        <taxon>Dreissenoidea</taxon>
        <taxon>Dreissenidae</taxon>
        <taxon>Dreissena</taxon>
    </lineage>
</organism>
<name>A0A9D4R7A3_DREPO</name>